<dbReference type="InterPro" id="IPR050235">
    <property type="entry name" value="CK1_Ser-Thr_kinase"/>
</dbReference>
<name>A0A811JS87_9BILA</name>
<dbReference type="PROSITE" id="PS50011">
    <property type="entry name" value="PROTEIN_KINASE_DOM"/>
    <property type="match status" value="1"/>
</dbReference>
<dbReference type="OrthoDB" id="5979581at2759"/>
<evidence type="ECO:0000256" key="1">
    <source>
        <dbReference type="ARBA" id="ARBA00022527"/>
    </source>
</evidence>
<protein>
    <recommendedName>
        <fullName evidence="7">Protein kinase domain-containing protein</fullName>
    </recommendedName>
</protein>
<comment type="similarity">
    <text evidence="6">Belongs to the protein kinase superfamily. CK1 Ser/Thr protein kinase family.</text>
</comment>
<accession>A0A811JS87</accession>
<keyword evidence="3" id="KW-0547">Nucleotide-binding</keyword>
<keyword evidence="2" id="KW-0808">Transferase</keyword>
<evidence type="ECO:0000313" key="8">
    <source>
        <dbReference type="EMBL" id="CAD5206011.1"/>
    </source>
</evidence>
<evidence type="ECO:0000256" key="6">
    <source>
        <dbReference type="ARBA" id="ARBA00061588"/>
    </source>
</evidence>
<dbReference type="EMBL" id="CAJFCW020000001">
    <property type="protein sequence ID" value="CAG9080147.1"/>
    <property type="molecule type" value="Genomic_DNA"/>
</dbReference>
<evidence type="ECO:0000259" key="7">
    <source>
        <dbReference type="PROSITE" id="PS50011"/>
    </source>
</evidence>
<sequence>MPTKSAETDEGPVDLPVGKVVGKRFVIHQKCGEGGCGAVYKAEDLQKKNRFYALKAESNTAAGGAVLKLEVAILSRLKGKKHFADMIYAGKREKYSYMVMTLFGPSLSHIMKKKVKGPLSVSSTIRVGIQLLYCIKTLHDAGYIHRDIKPANLAIGRHFPMSRFIYMLDFGLSRQYVLTENGKTLMRRPRQDTLFRGTVKYCSISTHERNEQGRPDDLWSLVYLLVELRGTLPWEKLSDKHATKAAKKKITDAELLKNCPVQMLEVVAHLRTLTYFIRPDYCLIYKLFMDVMKEGNFKFTDPYDWEKVVSSKKTRKESESTSLTILKQKLDPAKSPNFTDEDFKSNDLGF</sequence>
<reference evidence="8" key="1">
    <citation type="submission" date="2020-09" db="EMBL/GenBank/DDBJ databases">
        <authorList>
            <person name="Kikuchi T."/>
        </authorList>
    </citation>
    <scope>NUCLEOTIDE SEQUENCE</scope>
    <source>
        <strain evidence="8">SH1</strain>
    </source>
</reference>
<feature type="domain" description="Protein kinase" evidence="7">
    <location>
        <begin position="25"/>
        <end position="292"/>
    </location>
</feature>
<dbReference type="FunFam" id="3.30.200.20:FF:000358">
    <property type="entry name" value="Tau tubulin kinase 2b"/>
    <property type="match status" value="1"/>
</dbReference>
<proteinExistence type="inferred from homology"/>
<dbReference type="SMART" id="SM00220">
    <property type="entry name" value="S_TKc"/>
    <property type="match status" value="1"/>
</dbReference>
<dbReference type="Pfam" id="PF00069">
    <property type="entry name" value="Pkinase"/>
    <property type="match status" value="1"/>
</dbReference>
<keyword evidence="9" id="KW-1185">Reference proteome</keyword>
<comment type="caution">
    <text evidence="8">The sequence shown here is derived from an EMBL/GenBank/DDBJ whole genome shotgun (WGS) entry which is preliminary data.</text>
</comment>
<dbReference type="SUPFAM" id="SSF56112">
    <property type="entry name" value="Protein kinase-like (PK-like)"/>
    <property type="match status" value="1"/>
</dbReference>
<evidence type="ECO:0000256" key="2">
    <source>
        <dbReference type="ARBA" id="ARBA00022679"/>
    </source>
</evidence>
<dbReference type="PANTHER" id="PTHR11909">
    <property type="entry name" value="CASEIN KINASE-RELATED"/>
    <property type="match status" value="1"/>
</dbReference>
<dbReference type="InterPro" id="IPR000719">
    <property type="entry name" value="Prot_kinase_dom"/>
</dbReference>
<dbReference type="InterPro" id="IPR011009">
    <property type="entry name" value="Kinase-like_dom_sf"/>
</dbReference>
<dbReference type="Gene3D" id="1.10.510.10">
    <property type="entry name" value="Transferase(Phosphotransferase) domain 1"/>
    <property type="match status" value="1"/>
</dbReference>
<organism evidence="8 9">
    <name type="scientific">Bursaphelenchus okinawaensis</name>
    <dbReference type="NCBI Taxonomy" id="465554"/>
    <lineage>
        <taxon>Eukaryota</taxon>
        <taxon>Metazoa</taxon>
        <taxon>Ecdysozoa</taxon>
        <taxon>Nematoda</taxon>
        <taxon>Chromadorea</taxon>
        <taxon>Rhabditida</taxon>
        <taxon>Tylenchina</taxon>
        <taxon>Tylenchomorpha</taxon>
        <taxon>Aphelenchoidea</taxon>
        <taxon>Aphelenchoididae</taxon>
        <taxon>Bursaphelenchus</taxon>
    </lineage>
</organism>
<dbReference type="Proteomes" id="UP000614601">
    <property type="component" value="Unassembled WGS sequence"/>
</dbReference>
<keyword evidence="4" id="KW-0418">Kinase</keyword>
<dbReference type="GO" id="GO:0005524">
    <property type="term" value="F:ATP binding"/>
    <property type="evidence" value="ECO:0007669"/>
    <property type="project" value="UniProtKB-KW"/>
</dbReference>
<evidence type="ECO:0000256" key="3">
    <source>
        <dbReference type="ARBA" id="ARBA00022741"/>
    </source>
</evidence>
<keyword evidence="1" id="KW-0723">Serine/threonine-protein kinase</keyword>
<evidence type="ECO:0000313" key="9">
    <source>
        <dbReference type="Proteomes" id="UP000614601"/>
    </source>
</evidence>
<dbReference type="GO" id="GO:0004674">
    <property type="term" value="F:protein serine/threonine kinase activity"/>
    <property type="evidence" value="ECO:0007669"/>
    <property type="project" value="UniProtKB-KW"/>
</dbReference>
<evidence type="ECO:0000256" key="5">
    <source>
        <dbReference type="ARBA" id="ARBA00022840"/>
    </source>
</evidence>
<dbReference type="EMBL" id="CAJFDH010000001">
    <property type="protein sequence ID" value="CAD5206011.1"/>
    <property type="molecule type" value="Genomic_DNA"/>
</dbReference>
<dbReference type="GO" id="GO:0015630">
    <property type="term" value="C:microtubule cytoskeleton"/>
    <property type="evidence" value="ECO:0007669"/>
    <property type="project" value="UniProtKB-ARBA"/>
</dbReference>
<evidence type="ECO:0000256" key="4">
    <source>
        <dbReference type="ARBA" id="ARBA00022777"/>
    </source>
</evidence>
<keyword evidence="5" id="KW-0067">ATP-binding</keyword>
<dbReference type="AlphaFoldDB" id="A0A811JS87"/>
<dbReference type="Proteomes" id="UP000783686">
    <property type="component" value="Unassembled WGS sequence"/>
</dbReference>
<gene>
    <name evidence="8" type="ORF">BOKJ2_LOCUS695</name>
</gene>